<dbReference type="Proteomes" id="UP000321479">
    <property type="component" value="Chromosome"/>
</dbReference>
<evidence type="ECO:0000313" key="1">
    <source>
        <dbReference type="EMBL" id="QEC62405.1"/>
    </source>
</evidence>
<dbReference type="KEGG" id="mgin:FRZ54_07340"/>
<organism evidence="1 2">
    <name type="scientific">Mucilaginibacter ginsenosidivorans</name>
    <dbReference type="NCBI Taxonomy" id="398053"/>
    <lineage>
        <taxon>Bacteria</taxon>
        <taxon>Pseudomonadati</taxon>
        <taxon>Bacteroidota</taxon>
        <taxon>Sphingobacteriia</taxon>
        <taxon>Sphingobacteriales</taxon>
        <taxon>Sphingobacteriaceae</taxon>
        <taxon>Mucilaginibacter</taxon>
    </lineage>
</organism>
<name>A0A5B8UUF9_9SPHI</name>
<dbReference type="EMBL" id="CP042436">
    <property type="protein sequence ID" value="QEC62405.1"/>
    <property type="molecule type" value="Genomic_DNA"/>
</dbReference>
<evidence type="ECO:0000313" key="2">
    <source>
        <dbReference type="Proteomes" id="UP000321479"/>
    </source>
</evidence>
<protein>
    <submittedName>
        <fullName evidence="1">Uncharacterized protein</fullName>
    </submittedName>
</protein>
<reference evidence="1 2" key="1">
    <citation type="journal article" date="2017" name="Curr. Microbiol.">
        <title>Mucilaginibacter ginsenosidivorans sp. nov., Isolated from Soil of Ginseng Field.</title>
        <authorList>
            <person name="Kim M.M."/>
            <person name="Siddiqi M.Z."/>
            <person name="Im W.T."/>
        </authorList>
    </citation>
    <scope>NUCLEOTIDE SEQUENCE [LARGE SCALE GENOMIC DNA]</scope>
    <source>
        <strain evidence="1 2">Gsoil 3017</strain>
    </source>
</reference>
<proteinExistence type="predicted"/>
<dbReference type="RefSeq" id="WP_147030982.1">
    <property type="nucleotide sequence ID" value="NZ_CP042436.1"/>
</dbReference>
<dbReference type="OrthoDB" id="1495486at2"/>
<dbReference type="AlphaFoldDB" id="A0A5B8UUF9"/>
<accession>A0A5B8UUF9</accession>
<gene>
    <name evidence="1" type="ORF">FRZ54_07340</name>
</gene>
<keyword evidence="2" id="KW-1185">Reference proteome</keyword>
<sequence length="327" mass="37553">MTGSIAETLKKNLLNASHYPDILRKHEANRAYNQSIVEYLVKHNVQPLQTLLVGETPIKPGTMFWVETTIAFQGAGKAWEQLNYYNKVPSYFSFRINFEEFENVIIEGQLNAEHLYTTSSVDQLSRIKRKFLFGHVQEINGKAITVRALLIGDRVVHDDEMLLYEPKRAELNIHAIDEFREIKRISHKDPSLDININKTIPEKKIKQYLAEIIAESGVDKDWGGEQSDLFTTHLHVDGQQLRAAFVLKGPSKFHKMQVKDLGKNGDQIARLFDEPADIFILQHCHDIASSVIKTMDAFANQINRPRKYCIINGIDTLRLFKAYHKLP</sequence>